<dbReference type="Proteomes" id="UP000053820">
    <property type="component" value="Unassembled WGS sequence"/>
</dbReference>
<dbReference type="InterPro" id="IPR027268">
    <property type="entry name" value="Peptidase_M4/M1_CTD_sf"/>
</dbReference>
<dbReference type="OrthoDB" id="79562at2759"/>
<evidence type="ECO:0000256" key="11">
    <source>
        <dbReference type="PIRSR" id="PIRSR634015-3"/>
    </source>
</evidence>
<dbReference type="InterPro" id="IPR034015">
    <property type="entry name" value="M1_LTA4H"/>
</dbReference>
<dbReference type="GO" id="GO:0004177">
    <property type="term" value="F:aminopeptidase activity"/>
    <property type="evidence" value="ECO:0007669"/>
    <property type="project" value="TreeGrafter"/>
</dbReference>
<feature type="binding site" evidence="10">
    <location>
        <begin position="592"/>
        <end position="594"/>
    </location>
    <ligand>
        <name>a peptide</name>
        <dbReference type="ChEBI" id="CHEBI:60466"/>
    </ligand>
</feature>
<proteinExistence type="inferred from homology"/>
<evidence type="ECO:0000256" key="9">
    <source>
        <dbReference type="PIRSR" id="PIRSR634015-1"/>
    </source>
</evidence>
<dbReference type="PRINTS" id="PR00756">
    <property type="entry name" value="ALADIPTASE"/>
</dbReference>
<dbReference type="FunFam" id="3.30.2010.30:FF:000001">
    <property type="entry name" value="Leukotriene A(4) hydrolase"/>
    <property type="match status" value="1"/>
</dbReference>
<keyword evidence="5 11" id="KW-0479">Metal-binding</keyword>
<dbReference type="PANTHER" id="PTHR45726">
    <property type="entry name" value="LEUKOTRIENE A-4 HYDROLASE"/>
    <property type="match status" value="1"/>
</dbReference>
<feature type="binding site" evidence="10">
    <location>
        <begin position="133"/>
        <end position="135"/>
    </location>
    <ligand>
        <name>a peptide</name>
        <dbReference type="ChEBI" id="CHEBI:60466"/>
    </ligand>
</feature>
<evidence type="ECO:0000256" key="4">
    <source>
        <dbReference type="ARBA" id="ARBA00022670"/>
    </source>
</evidence>
<keyword evidence="15" id="KW-1185">Reference proteome</keyword>
<evidence type="ECO:0000259" key="12">
    <source>
        <dbReference type="SMART" id="SM01263"/>
    </source>
</evidence>
<evidence type="ECO:0000256" key="6">
    <source>
        <dbReference type="ARBA" id="ARBA00022801"/>
    </source>
</evidence>
<evidence type="ECO:0000256" key="2">
    <source>
        <dbReference type="ARBA" id="ARBA00010136"/>
    </source>
</evidence>
<keyword evidence="4" id="KW-0645">Protease</keyword>
<feature type="binding site" evidence="11">
    <location>
        <position position="329"/>
    </location>
    <ligand>
        <name>Zn(2+)</name>
        <dbReference type="ChEBI" id="CHEBI:29105"/>
        <note>catalytic</note>
    </ligand>
</feature>
<dbReference type="InterPro" id="IPR038502">
    <property type="entry name" value="M1_LTA-4_hydro/amino_C_sf"/>
</dbReference>
<feature type="binding site" evidence="11">
    <location>
        <position position="306"/>
    </location>
    <ligand>
        <name>Zn(2+)</name>
        <dbReference type="ChEBI" id="CHEBI:29105"/>
        <note>catalytic</note>
    </ligand>
</feature>
<dbReference type="Pfam" id="PF01433">
    <property type="entry name" value="Peptidase_M1"/>
    <property type="match status" value="1"/>
</dbReference>
<dbReference type="CDD" id="cd09599">
    <property type="entry name" value="M1_LTA4H"/>
    <property type="match status" value="1"/>
</dbReference>
<reference evidence="14 15" key="1">
    <citation type="submission" date="2014-04" db="EMBL/GenBank/DDBJ databases">
        <title>Evolutionary Origins and Diversification of the Mycorrhizal Mutualists.</title>
        <authorList>
            <consortium name="DOE Joint Genome Institute"/>
            <consortium name="Mycorrhizal Genomics Consortium"/>
            <person name="Kohler A."/>
            <person name="Kuo A."/>
            <person name="Nagy L.G."/>
            <person name="Floudas D."/>
            <person name="Copeland A."/>
            <person name="Barry K.W."/>
            <person name="Cichocki N."/>
            <person name="Veneault-Fourrey C."/>
            <person name="LaButti K."/>
            <person name="Lindquist E.A."/>
            <person name="Lipzen A."/>
            <person name="Lundell T."/>
            <person name="Morin E."/>
            <person name="Murat C."/>
            <person name="Riley R."/>
            <person name="Ohm R."/>
            <person name="Sun H."/>
            <person name="Tunlid A."/>
            <person name="Henrissat B."/>
            <person name="Grigoriev I.V."/>
            <person name="Hibbett D.S."/>
            <person name="Martin F."/>
        </authorList>
    </citation>
    <scope>NUCLEOTIDE SEQUENCE [LARGE SCALE GENOMIC DNA]</scope>
    <source>
        <strain evidence="14 15">MD-312</strain>
    </source>
</reference>
<feature type="active site" description="Proton acceptor" evidence="9">
    <location>
        <position position="307"/>
    </location>
</feature>
<evidence type="ECO:0000256" key="3">
    <source>
        <dbReference type="ARBA" id="ARBA00022490"/>
    </source>
</evidence>
<evidence type="ECO:0000256" key="5">
    <source>
        <dbReference type="ARBA" id="ARBA00022723"/>
    </source>
</evidence>
<keyword evidence="3" id="KW-0963">Cytoplasm</keyword>
<protein>
    <submittedName>
        <fullName evidence="14">Unplaced genomic scaffold scaffold_37, whole genome shotgun sequence</fullName>
    </submittedName>
</protein>
<dbReference type="SUPFAM" id="SSF48371">
    <property type="entry name" value="ARM repeat"/>
    <property type="match status" value="1"/>
</dbReference>
<dbReference type="InterPro" id="IPR015211">
    <property type="entry name" value="Peptidase_M1_C"/>
</dbReference>
<evidence type="ECO:0000256" key="8">
    <source>
        <dbReference type="ARBA" id="ARBA00023049"/>
    </source>
</evidence>
<dbReference type="Pfam" id="PF17900">
    <property type="entry name" value="Peptidase_M1_N"/>
    <property type="match status" value="1"/>
</dbReference>
<dbReference type="Pfam" id="PF09127">
    <property type="entry name" value="Leuk-A4-hydro_C"/>
    <property type="match status" value="1"/>
</dbReference>
<gene>
    <name evidence="13" type="ORF">HYDPIDRAFT_102072</name>
    <name evidence="14" type="ORF">HYDPIDRAFT_98496</name>
</gene>
<dbReference type="EMBL" id="KN839913">
    <property type="protein sequence ID" value="KIJ58725.1"/>
    <property type="molecule type" value="Genomic_DNA"/>
</dbReference>
<organism evidence="14 15">
    <name type="scientific">Hydnomerulius pinastri MD-312</name>
    <dbReference type="NCBI Taxonomy" id="994086"/>
    <lineage>
        <taxon>Eukaryota</taxon>
        <taxon>Fungi</taxon>
        <taxon>Dikarya</taxon>
        <taxon>Basidiomycota</taxon>
        <taxon>Agaricomycotina</taxon>
        <taxon>Agaricomycetes</taxon>
        <taxon>Agaricomycetidae</taxon>
        <taxon>Boletales</taxon>
        <taxon>Boletales incertae sedis</taxon>
        <taxon>Leucogyrophana</taxon>
    </lineage>
</organism>
<evidence type="ECO:0000313" key="15">
    <source>
        <dbReference type="Proteomes" id="UP000053820"/>
    </source>
</evidence>
<feature type="domain" description="Peptidase M1 leukotriene A4 hydrolase/aminopeptidase C-terminal" evidence="12">
    <location>
        <begin position="479"/>
        <end position="633"/>
    </location>
</feature>
<dbReference type="InterPro" id="IPR016024">
    <property type="entry name" value="ARM-type_fold"/>
</dbReference>
<evidence type="ECO:0000313" key="14">
    <source>
        <dbReference type="EMBL" id="KIJ60567.1"/>
    </source>
</evidence>
<feature type="active site" description="Proton donor" evidence="9">
    <location>
        <position position="395"/>
    </location>
</feature>
<keyword evidence="8" id="KW-0482">Metalloprotease</keyword>
<dbReference type="SMART" id="SM01263">
    <property type="entry name" value="Leuk-A4-hydro_C"/>
    <property type="match status" value="1"/>
</dbReference>
<dbReference type="AlphaFoldDB" id="A0A0C9WB73"/>
<comment type="subcellular location">
    <subcellularLocation>
        <location evidence="1">Cytoplasm</location>
    </subcellularLocation>
</comment>
<evidence type="ECO:0000256" key="1">
    <source>
        <dbReference type="ARBA" id="ARBA00004496"/>
    </source>
</evidence>
<dbReference type="GO" id="GO:0006508">
    <property type="term" value="P:proteolysis"/>
    <property type="evidence" value="ECO:0007669"/>
    <property type="project" value="UniProtKB-KW"/>
</dbReference>
<dbReference type="Gene3D" id="1.10.390.10">
    <property type="entry name" value="Neutral Protease Domain 2"/>
    <property type="match status" value="1"/>
</dbReference>
<evidence type="ECO:0000256" key="10">
    <source>
        <dbReference type="PIRSR" id="PIRSR634015-2"/>
    </source>
</evidence>
<dbReference type="GO" id="GO:0008270">
    <property type="term" value="F:zinc ion binding"/>
    <property type="evidence" value="ECO:0007669"/>
    <property type="project" value="InterPro"/>
</dbReference>
<dbReference type="HOGENOM" id="CLU_014505_1_2_1"/>
<dbReference type="SUPFAM" id="SSF55486">
    <property type="entry name" value="Metalloproteases ('zincins'), catalytic domain"/>
    <property type="match status" value="1"/>
</dbReference>
<sequence length="633" mass="70869">MSDPTTQSNYEEIATTALSLDWAIDFDATKISGSAVHSLKVLKNVDKVAFDTSDLKIDSAEVSLDDGVTFAFSLGESHVVMGSALTISFPNTVNAGHPGVKVKVSYSTNESKALQWLDPQQTQGKIHPFLFSQCQPIYARALVPIQDTPSVKITYTAAVTSVLPVLMSARRISPLSTGPAHDGKVLGKDSVTYEYNQPMPIPSYLLAIASGDVVYRSFKVPEGKTWTSGVWAEPGLIDAAEWEFKEDTTRFLEAEEQITTDYKFGVYDLLVLPPAFPYGGMENACLTFVTPTLLTGDRSLVDVVVHEITHSWFGNGITHANASHFWLNEGWTTYIERLLQQTLHSPAHRGFSFLIGSKMLYDDLELYKDRPKYQRLQIDFEKGEDPDDAYSSVPYEKGGNFILHLERALGGLDVFLPYVKHYVATFLGQSITTQQWKDDLFAYFSDQAEVTKALNEVRWDDWLFGEGVTLPVPIEYDMTLAHESYVLAQRWDKSRSTEVSKLTFDASDLNTMDSNQKIVFLERLQSFAALPKTHVDHLATLYGLSSTPNAEIRLRFYQVALLDPSSEASTEYAREAAAWVVGEDNTGIVKGRMKFCRPVFRAVYAANERLAKETYERNKQAFHPIAQNLIEKV</sequence>
<dbReference type="InterPro" id="IPR045357">
    <property type="entry name" value="Aminopeptidase_N-like_N"/>
</dbReference>
<evidence type="ECO:0000313" key="13">
    <source>
        <dbReference type="EMBL" id="KIJ58725.1"/>
    </source>
</evidence>
<dbReference type="SUPFAM" id="SSF63737">
    <property type="entry name" value="Leukotriene A4 hydrolase N-terminal domain"/>
    <property type="match status" value="1"/>
</dbReference>
<feature type="binding site" evidence="10">
    <location>
        <begin position="277"/>
        <end position="282"/>
    </location>
    <ligand>
        <name>a peptide</name>
        <dbReference type="ChEBI" id="CHEBI:60466"/>
    </ligand>
</feature>
<name>A0A0C9WB73_9AGAM</name>
<dbReference type="GO" id="GO:0008237">
    <property type="term" value="F:metallopeptidase activity"/>
    <property type="evidence" value="ECO:0007669"/>
    <property type="project" value="UniProtKB-KW"/>
</dbReference>
<dbReference type="GO" id="GO:0005829">
    <property type="term" value="C:cytosol"/>
    <property type="evidence" value="ECO:0007669"/>
    <property type="project" value="TreeGrafter"/>
</dbReference>
<dbReference type="Gene3D" id="1.25.40.320">
    <property type="entry name" value="Peptidase M1, leukotriene A4 hydrolase/aminopeptidase C-terminal domain"/>
    <property type="match status" value="1"/>
</dbReference>
<dbReference type="GO" id="GO:0004301">
    <property type="term" value="F:epoxide hydrolase activity"/>
    <property type="evidence" value="ECO:0007669"/>
    <property type="project" value="TreeGrafter"/>
</dbReference>
<dbReference type="InterPro" id="IPR042097">
    <property type="entry name" value="Aminopeptidase_N-like_N_sf"/>
</dbReference>
<evidence type="ECO:0000256" key="7">
    <source>
        <dbReference type="ARBA" id="ARBA00022833"/>
    </source>
</evidence>
<keyword evidence="6" id="KW-0378">Hydrolase</keyword>
<dbReference type="InterPro" id="IPR049980">
    <property type="entry name" value="LTA4H_cat"/>
</dbReference>
<feature type="binding site" evidence="11">
    <location>
        <position position="310"/>
    </location>
    <ligand>
        <name>Zn(2+)</name>
        <dbReference type="ChEBI" id="CHEBI:29105"/>
        <note>catalytic</note>
    </ligand>
</feature>
<dbReference type="InterPro" id="IPR014782">
    <property type="entry name" value="Peptidase_M1_dom"/>
</dbReference>
<dbReference type="EMBL" id="KN839871">
    <property type="protein sequence ID" value="KIJ60567.1"/>
    <property type="molecule type" value="Genomic_DNA"/>
</dbReference>
<dbReference type="Gene3D" id="2.60.40.1730">
    <property type="entry name" value="tricorn interacting facor f3 domain"/>
    <property type="match status" value="1"/>
</dbReference>
<keyword evidence="7 11" id="KW-0862">Zinc</keyword>
<comment type="similarity">
    <text evidence="2">Belongs to the peptidase M1 family.</text>
</comment>
<comment type="cofactor">
    <cofactor evidence="11">
        <name>Zn(2+)</name>
        <dbReference type="ChEBI" id="CHEBI:29105"/>
    </cofactor>
    <text evidence="11">Binds 1 zinc ion per subunit.</text>
</comment>
<accession>A0A0C9WB73</accession>
<dbReference type="InterPro" id="IPR001930">
    <property type="entry name" value="Peptidase_M1"/>
</dbReference>
<dbReference type="PANTHER" id="PTHR45726:SF3">
    <property type="entry name" value="LEUKOTRIENE A-4 HYDROLASE"/>
    <property type="match status" value="1"/>
</dbReference>
<dbReference type="Gene3D" id="3.30.2010.30">
    <property type="match status" value="1"/>
</dbReference>
<dbReference type="FunFam" id="1.10.390.10:FF:000003">
    <property type="entry name" value="Leukotriene A(4) hydrolase"/>
    <property type="match status" value="1"/>
</dbReference>